<evidence type="ECO:0008006" key="3">
    <source>
        <dbReference type="Google" id="ProtNLM"/>
    </source>
</evidence>
<proteinExistence type="predicted"/>
<protein>
    <recommendedName>
        <fullName evidence="3">DUF674 domain-containing protein</fullName>
    </recommendedName>
</protein>
<dbReference type="OrthoDB" id="2014278at2759"/>
<dbReference type="InterPro" id="IPR007750">
    <property type="entry name" value="DUF674"/>
</dbReference>
<keyword evidence="2" id="KW-1185">Reference proteome</keyword>
<comment type="caution">
    <text evidence="1">The sequence shown here is derived from an EMBL/GenBank/DDBJ whole genome shotgun (WGS) entry which is preliminary data.</text>
</comment>
<evidence type="ECO:0000313" key="1">
    <source>
        <dbReference type="EMBL" id="KAF3337466.1"/>
    </source>
</evidence>
<reference evidence="1" key="1">
    <citation type="submission" date="2020-01" db="EMBL/GenBank/DDBJ databases">
        <title>Genome sequence of Kobresia littledalei, the first chromosome-level genome in the family Cyperaceae.</title>
        <authorList>
            <person name="Qu G."/>
        </authorList>
    </citation>
    <scope>NUCLEOTIDE SEQUENCE</scope>
    <source>
        <strain evidence="1">C.B.Clarke</strain>
        <tissue evidence="1">Leaf</tissue>
    </source>
</reference>
<accession>A0A833VG64</accession>
<dbReference type="PANTHER" id="PTHR33103:SF19">
    <property type="entry name" value="OS09G0544700 PROTEIN"/>
    <property type="match status" value="1"/>
</dbReference>
<evidence type="ECO:0000313" key="2">
    <source>
        <dbReference type="Proteomes" id="UP000623129"/>
    </source>
</evidence>
<dbReference type="PANTHER" id="PTHR33103">
    <property type="entry name" value="OS01G0153900 PROTEIN"/>
    <property type="match status" value="1"/>
</dbReference>
<sequence>MENADNKLTLKLLIDKRSNKVLFGEASKDVVDFIFSLLALPLGAITNLLRKDAMVGSIGKVYHSLSKLNETYILSKEKVSSLVNPPLASTSNPQTNFLLPPSTNQDTKNRRIYLCLNPNYWNCGYVSEVPGVSCPSRHGLMNTEAKIVNPVGSDGKGYVKGVVTYSLMDDLTVVPMSTISSIALLNKFQIKDLGSLEEKTVDIGFEESAQSQPD</sequence>
<dbReference type="AlphaFoldDB" id="A0A833VG64"/>
<name>A0A833VG64_9POAL</name>
<dbReference type="Pfam" id="PF05056">
    <property type="entry name" value="DUF674"/>
    <property type="match status" value="1"/>
</dbReference>
<dbReference type="EMBL" id="SWLB01000006">
    <property type="protein sequence ID" value="KAF3337466.1"/>
    <property type="molecule type" value="Genomic_DNA"/>
</dbReference>
<gene>
    <name evidence="1" type="ORF">FCM35_KLT18053</name>
</gene>
<dbReference type="Proteomes" id="UP000623129">
    <property type="component" value="Unassembled WGS sequence"/>
</dbReference>
<organism evidence="1 2">
    <name type="scientific">Carex littledalei</name>
    <dbReference type="NCBI Taxonomy" id="544730"/>
    <lineage>
        <taxon>Eukaryota</taxon>
        <taxon>Viridiplantae</taxon>
        <taxon>Streptophyta</taxon>
        <taxon>Embryophyta</taxon>
        <taxon>Tracheophyta</taxon>
        <taxon>Spermatophyta</taxon>
        <taxon>Magnoliopsida</taxon>
        <taxon>Liliopsida</taxon>
        <taxon>Poales</taxon>
        <taxon>Cyperaceae</taxon>
        <taxon>Cyperoideae</taxon>
        <taxon>Cariceae</taxon>
        <taxon>Carex</taxon>
        <taxon>Carex subgen. Euthyceras</taxon>
    </lineage>
</organism>